<name>A0ABU3BYD3_9GAMM</name>
<dbReference type="Pfam" id="PF02613">
    <property type="entry name" value="Nitrate_red_del"/>
    <property type="match status" value="1"/>
</dbReference>
<proteinExistence type="predicted"/>
<dbReference type="InterPro" id="IPR003765">
    <property type="entry name" value="NO3_reductase_chaperone_NarJ"/>
</dbReference>
<dbReference type="Gene3D" id="1.10.3480.10">
    <property type="entry name" value="TorD-like"/>
    <property type="match status" value="1"/>
</dbReference>
<sequence>MTGVANDLGPPLKAVSALLSYPDAELQAHIHEVAAVLEPCTELTAEDRRILDVFADWIADTELLEVQAAYVETFDRSKKVSLYLFEHVYGESRDRGPAMIELANAYRECGLEIDARELPDFLPMFLEFLTELDEPAAREWLAEVGHILQQVHVRLIERESHFAAPLRALLCLARLEPVPEALTQMVSEEVRDDTPAMLDRTWEEAPVTFGPDQPAMSCGATKQEPAEQRVQWMDFRDRTGSDRG</sequence>
<keyword evidence="4" id="KW-1185">Reference proteome</keyword>
<evidence type="ECO:0000313" key="4">
    <source>
        <dbReference type="Proteomes" id="UP001251857"/>
    </source>
</evidence>
<feature type="region of interest" description="Disordered" evidence="2">
    <location>
        <begin position="209"/>
        <end position="228"/>
    </location>
</feature>
<comment type="caution">
    <text evidence="3">The sequence shown here is derived from an EMBL/GenBank/DDBJ whole genome shotgun (WGS) entry which is preliminary data.</text>
</comment>
<dbReference type="NCBIfam" id="TIGR00684">
    <property type="entry name" value="narJ"/>
    <property type="match status" value="1"/>
</dbReference>
<dbReference type="RefSeq" id="WP_311652078.1">
    <property type="nucleotide sequence ID" value="NZ_JAVRIB010000004.1"/>
</dbReference>
<gene>
    <name evidence="3" type="primary">narJ</name>
    <name evidence="3" type="ORF">RM532_05050</name>
</gene>
<accession>A0ABU3BYD3</accession>
<dbReference type="InterPro" id="IPR036411">
    <property type="entry name" value="TorD-like_sf"/>
</dbReference>
<dbReference type="PANTHER" id="PTHR43680:SF2">
    <property type="entry name" value="NITRATE REDUCTASE MOLYBDENUM COFACTOR ASSEMBLY CHAPERONE NARJ"/>
    <property type="match status" value="1"/>
</dbReference>
<dbReference type="SUPFAM" id="SSF89155">
    <property type="entry name" value="TorD-like"/>
    <property type="match status" value="1"/>
</dbReference>
<protein>
    <submittedName>
        <fullName evidence="3">Nitrate reductase molybdenum cofactor assembly chaperone</fullName>
    </submittedName>
</protein>
<keyword evidence="1" id="KW-0534">Nitrate assimilation</keyword>
<reference evidence="3 4" key="1">
    <citation type="submission" date="2023-09" db="EMBL/GenBank/DDBJ databases">
        <authorList>
            <person name="Rey-Velasco X."/>
        </authorList>
    </citation>
    <scope>NUCLEOTIDE SEQUENCE [LARGE SCALE GENOMIC DNA]</scope>
    <source>
        <strain evidence="3 4">W335</strain>
    </source>
</reference>
<organism evidence="3 4">
    <name type="scientific">Spectribacter hydrogenoxidans</name>
    <dbReference type="NCBI Taxonomy" id="3075608"/>
    <lineage>
        <taxon>Bacteria</taxon>
        <taxon>Pseudomonadati</taxon>
        <taxon>Pseudomonadota</taxon>
        <taxon>Gammaproteobacteria</taxon>
        <taxon>Salinisphaerales</taxon>
        <taxon>Salinisphaeraceae</taxon>
        <taxon>Spectribacter</taxon>
    </lineage>
</organism>
<dbReference type="Proteomes" id="UP001251857">
    <property type="component" value="Unassembled WGS sequence"/>
</dbReference>
<dbReference type="EMBL" id="JAVRIB010000004">
    <property type="protein sequence ID" value="MDT0634319.1"/>
    <property type="molecule type" value="Genomic_DNA"/>
</dbReference>
<evidence type="ECO:0000256" key="1">
    <source>
        <dbReference type="ARBA" id="ARBA00023063"/>
    </source>
</evidence>
<evidence type="ECO:0000313" key="3">
    <source>
        <dbReference type="EMBL" id="MDT0634319.1"/>
    </source>
</evidence>
<dbReference type="InterPro" id="IPR020945">
    <property type="entry name" value="DMSO/NO3_reduct_chaperone"/>
</dbReference>
<evidence type="ECO:0000256" key="2">
    <source>
        <dbReference type="SAM" id="MobiDB-lite"/>
    </source>
</evidence>
<dbReference type="PANTHER" id="PTHR43680">
    <property type="entry name" value="NITRATE REDUCTASE MOLYBDENUM COFACTOR ASSEMBLY CHAPERONE"/>
    <property type="match status" value="1"/>
</dbReference>